<dbReference type="Gene3D" id="3.90.1200.10">
    <property type="match status" value="1"/>
</dbReference>
<dbReference type="InterPro" id="IPR011009">
    <property type="entry name" value="Kinase-like_dom_sf"/>
</dbReference>
<accession>A0ABW4JDM6</accession>
<dbReference type="PANTHER" id="PTHR21310">
    <property type="entry name" value="AMINOGLYCOSIDE PHOSPHOTRANSFERASE-RELATED-RELATED"/>
    <property type="match status" value="1"/>
</dbReference>
<feature type="domain" description="Aminoglycoside phosphotransferase" evidence="1">
    <location>
        <begin position="35"/>
        <end position="274"/>
    </location>
</feature>
<organism evidence="2 3">
    <name type="scientific">Alicyclobacillus fodiniaquatilis</name>
    <dbReference type="NCBI Taxonomy" id="1661150"/>
    <lineage>
        <taxon>Bacteria</taxon>
        <taxon>Bacillati</taxon>
        <taxon>Bacillota</taxon>
        <taxon>Bacilli</taxon>
        <taxon>Bacillales</taxon>
        <taxon>Alicyclobacillaceae</taxon>
        <taxon>Alicyclobacillus</taxon>
    </lineage>
</organism>
<sequence length="326" mass="37115">MKEGWERTGIPITLDLRQMSDIIKPVFPDKRIVSAERIGTGFSNTNYKIHLSEGSRPFVFRLYRGSKEIADKEFALAELVHKTVPVADFIYADTSCSVLEQPWAILEWKEGILLRDVLKSGSFEDIAAPAAAVGKVLADIHAFSFPESGFFDGKLKITYPIRMDGDFFLSFMEESLFHNQCGKWLGEEITQKLWLFCKASHSALSENSEKPVLVHSDFNGLNLLMQPDSTNYSVSAVLDWEFAFAWSRHADIANMLRYEEDDSPFERHFIQAYQAQGIVLADNWKHLSKLEDLIALCDLLNNSTTETPNRVRDLRRLIARTVQTNV</sequence>
<dbReference type="Pfam" id="PF01636">
    <property type="entry name" value="APH"/>
    <property type="match status" value="1"/>
</dbReference>
<dbReference type="RefSeq" id="WP_377942272.1">
    <property type="nucleotide sequence ID" value="NZ_JBHUCX010000020.1"/>
</dbReference>
<evidence type="ECO:0000259" key="1">
    <source>
        <dbReference type="Pfam" id="PF01636"/>
    </source>
</evidence>
<proteinExistence type="predicted"/>
<reference evidence="3" key="1">
    <citation type="journal article" date="2019" name="Int. J. Syst. Evol. Microbiol.">
        <title>The Global Catalogue of Microorganisms (GCM) 10K type strain sequencing project: providing services to taxonomists for standard genome sequencing and annotation.</title>
        <authorList>
            <consortium name="The Broad Institute Genomics Platform"/>
            <consortium name="The Broad Institute Genome Sequencing Center for Infectious Disease"/>
            <person name="Wu L."/>
            <person name="Ma J."/>
        </authorList>
    </citation>
    <scope>NUCLEOTIDE SEQUENCE [LARGE SCALE GENOMIC DNA]</scope>
    <source>
        <strain evidence="3">CGMCC 1.12286</strain>
    </source>
</reference>
<dbReference type="InterPro" id="IPR051678">
    <property type="entry name" value="AGP_Transferase"/>
</dbReference>
<comment type="caution">
    <text evidence="2">The sequence shown here is derived from an EMBL/GenBank/DDBJ whole genome shotgun (WGS) entry which is preliminary data.</text>
</comment>
<keyword evidence="3" id="KW-1185">Reference proteome</keyword>
<name>A0ABW4JDM6_9BACL</name>
<protein>
    <submittedName>
        <fullName evidence="2">Phosphotransferase family protein</fullName>
    </submittedName>
</protein>
<gene>
    <name evidence="2" type="ORF">ACFSB2_06745</name>
</gene>
<evidence type="ECO:0000313" key="3">
    <source>
        <dbReference type="Proteomes" id="UP001597079"/>
    </source>
</evidence>
<dbReference type="EMBL" id="JBHUCX010000020">
    <property type="protein sequence ID" value="MFD1674402.1"/>
    <property type="molecule type" value="Genomic_DNA"/>
</dbReference>
<dbReference type="SUPFAM" id="SSF56112">
    <property type="entry name" value="Protein kinase-like (PK-like)"/>
    <property type="match status" value="1"/>
</dbReference>
<dbReference type="InterPro" id="IPR002575">
    <property type="entry name" value="Aminoglycoside_PTrfase"/>
</dbReference>
<dbReference type="Proteomes" id="UP001597079">
    <property type="component" value="Unassembled WGS sequence"/>
</dbReference>
<evidence type="ECO:0000313" key="2">
    <source>
        <dbReference type="EMBL" id="MFD1674402.1"/>
    </source>
</evidence>